<evidence type="ECO:0000256" key="6">
    <source>
        <dbReference type="SAM" id="Phobius"/>
    </source>
</evidence>
<evidence type="ECO:0000256" key="5">
    <source>
        <dbReference type="ARBA" id="ARBA00023136"/>
    </source>
</evidence>
<feature type="transmembrane region" description="Helical" evidence="6">
    <location>
        <begin position="110"/>
        <end position="130"/>
    </location>
</feature>
<evidence type="ECO:0000256" key="3">
    <source>
        <dbReference type="ARBA" id="ARBA00022692"/>
    </source>
</evidence>
<keyword evidence="5 6" id="KW-0472">Membrane</keyword>
<dbReference type="InterPro" id="IPR038377">
    <property type="entry name" value="Na/Glc_symporter_sf"/>
</dbReference>
<dbReference type="GO" id="GO:0005412">
    <property type="term" value="F:D-glucose:sodium symporter activity"/>
    <property type="evidence" value="ECO:0007669"/>
    <property type="project" value="TreeGrafter"/>
</dbReference>
<dbReference type="PROSITE" id="PS50283">
    <property type="entry name" value="NA_SOLUT_SYMP_3"/>
    <property type="match status" value="1"/>
</dbReference>
<feature type="transmembrane region" description="Helical" evidence="6">
    <location>
        <begin position="142"/>
        <end position="165"/>
    </location>
</feature>
<dbReference type="AlphaFoldDB" id="A0A383DEM2"/>
<name>A0A383DEM2_9ZZZZ</name>
<evidence type="ECO:0008006" key="8">
    <source>
        <dbReference type="Google" id="ProtNLM"/>
    </source>
</evidence>
<dbReference type="Gene3D" id="1.20.1730.10">
    <property type="entry name" value="Sodium/glucose cotransporter"/>
    <property type="match status" value="1"/>
</dbReference>
<dbReference type="PANTHER" id="PTHR11819:SF77">
    <property type="entry name" value="SODIUM_GLUCOSE COTRANSPORT PROTEIN"/>
    <property type="match status" value="1"/>
</dbReference>
<protein>
    <recommendedName>
        <fullName evidence="8">Sodium:proline symporter</fullName>
    </recommendedName>
</protein>
<gene>
    <name evidence="7" type="ORF">METZ01_LOCUS495603</name>
</gene>
<feature type="transmembrane region" description="Helical" evidence="6">
    <location>
        <begin position="28"/>
        <end position="55"/>
    </location>
</feature>
<keyword evidence="4 6" id="KW-1133">Transmembrane helix</keyword>
<dbReference type="PANTHER" id="PTHR11819">
    <property type="entry name" value="SOLUTE CARRIER FAMILY 5"/>
    <property type="match status" value="1"/>
</dbReference>
<feature type="non-terminal residue" evidence="7">
    <location>
        <position position="172"/>
    </location>
</feature>
<dbReference type="EMBL" id="UINC01216562">
    <property type="protein sequence ID" value="SVE42749.1"/>
    <property type="molecule type" value="Genomic_DNA"/>
</dbReference>
<dbReference type="Pfam" id="PF00474">
    <property type="entry name" value="SSF"/>
    <property type="match status" value="1"/>
</dbReference>
<proteinExistence type="inferred from homology"/>
<sequence length="172" mass="19202">MISIGFFMKKYADRGTDSYFIGGREVPWWAAGISMVATTFAADTPLAVTGIVAANGIAGNWIWWNFMFSGIITVFLYSKLWHRAGVTTDVEFISIRYSGKPAKYLRGFRALYLALPINCIILGWVTVGMSKVLQVITGAPQWQIIIFLYLITTIYIAVSGIWGVVATDFFQF</sequence>
<evidence type="ECO:0000313" key="7">
    <source>
        <dbReference type="EMBL" id="SVE42749.1"/>
    </source>
</evidence>
<accession>A0A383DEM2</accession>
<keyword evidence="3 6" id="KW-0812">Transmembrane</keyword>
<evidence type="ECO:0000256" key="4">
    <source>
        <dbReference type="ARBA" id="ARBA00022989"/>
    </source>
</evidence>
<dbReference type="InterPro" id="IPR001734">
    <property type="entry name" value="Na/solute_symporter"/>
</dbReference>
<evidence type="ECO:0000256" key="2">
    <source>
        <dbReference type="ARBA" id="ARBA00006434"/>
    </source>
</evidence>
<reference evidence="7" key="1">
    <citation type="submission" date="2018-05" db="EMBL/GenBank/DDBJ databases">
        <authorList>
            <person name="Lanie J.A."/>
            <person name="Ng W.-L."/>
            <person name="Kazmierczak K.M."/>
            <person name="Andrzejewski T.M."/>
            <person name="Davidsen T.M."/>
            <person name="Wayne K.J."/>
            <person name="Tettelin H."/>
            <person name="Glass J.I."/>
            <person name="Rusch D."/>
            <person name="Podicherti R."/>
            <person name="Tsui H.-C.T."/>
            <person name="Winkler M.E."/>
        </authorList>
    </citation>
    <scope>NUCLEOTIDE SEQUENCE</scope>
</reference>
<feature type="transmembrane region" description="Helical" evidence="6">
    <location>
        <begin position="61"/>
        <end position="78"/>
    </location>
</feature>
<organism evidence="7">
    <name type="scientific">marine metagenome</name>
    <dbReference type="NCBI Taxonomy" id="408172"/>
    <lineage>
        <taxon>unclassified sequences</taxon>
        <taxon>metagenomes</taxon>
        <taxon>ecological metagenomes</taxon>
    </lineage>
</organism>
<evidence type="ECO:0000256" key="1">
    <source>
        <dbReference type="ARBA" id="ARBA00004141"/>
    </source>
</evidence>
<comment type="subcellular location">
    <subcellularLocation>
        <location evidence="1">Membrane</location>
        <topology evidence="1">Multi-pass membrane protein</topology>
    </subcellularLocation>
</comment>
<comment type="similarity">
    <text evidence="2">Belongs to the sodium:solute symporter (SSF) (TC 2.A.21) family.</text>
</comment>
<dbReference type="GO" id="GO:0005886">
    <property type="term" value="C:plasma membrane"/>
    <property type="evidence" value="ECO:0007669"/>
    <property type="project" value="TreeGrafter"/>
</dbReference>